<organism evidence="1 2">
    <name type="scientific">Pendulispora albinea</name>
    <dbReference type="NCBI Taxonomy" id="2741071"/>
    <lineage>
        <taxon>Bacteria</taxon>
        <taxon>Pseudomonadati</taxon>
        <taxon>Myxococcota</taxon>
        <taxon>Myxococcia</taxon>
        <taxon>Myxococcales</taxon>
        <taxon>Sorangiineae</taxon>
        <taxon>Pendulisporaceae</taxon>
        <taxon>Pendulispora</taxon>
    </lineage>
</organism>
<gene>
    <name evidence="1" type="ORF">LZC94_05540</name>
</gene>
<sequence length="268" mass="28361">MGLIAVGACGGDTFTNDPALGGDGGGDAGAAGDARGTGDARDEGCAPGLSKGAFCSNFDDPTMQFQRDGWTGYYQPPQSTPSLTVSRATTTGATSGANVLFVANNDAQGAYVWIKRPNKPKHVRFAFDLRSLILGSRPLVPAGVAICASRDSSNCYVLQLRFGTGSDRLKPVFFEERSDTGSAQRQLPGVDTGVIEGTWSRVVLEAHLEGDAKVLVTFGSKHTFGIRPPSDIVDRIDHVELSLGAVEASPNDDYRLLYDTVTFDPEPL</sequence>
<reference evidence="1 2" key="1">
    <citation type="submission" date="2021-12" db="EMBL/GenBank/DDBJ databases">
        <title>Discovery of the Pendulisporaceae a myxobacterial family with distinct sporulation behavior and unique specialized metabolism.</title>
        <authorList>
            <person name="Garcia R."/>
            <person name="Popoff A."/>
            <person name="Bader C.D."/>
            <person name="Loehr J."/>
            <person name="Walesch S."/>
            <person name="Walt C."/>
            <person name="Boldt J."/>
            <person name="Bunk B."/>
            <person name="Haeckl F.J.F.P.J."/>
            <person name="Gunesch A.P."/>
            <person name="Birkelbach J."/>
            <person name="Nuebel U."/>
            <person name="Pietschmann T."/>
            <person name="Bach T."/>
            <person name="Mueller R."/>
        </authorList>
    </citation>
    <scope>NUCLEOTIDE SEQUENCE [LARGE SCALE GENOMIC DNA]</scope>
    <source>
        <strain evidence="1 2">MSr11954</strain>
    </source>
</reference>
<protein>
    <submittedName>
        <fullName evidence="1">Uncharacterized protein</fullName>
    </submittedName>
</protein>
<accession>A0ABZ2M3V0</accession>
<proteinExistence type="predicted"/>
<dbReference type="Proteomes" id="UP001370348">
    <property type="component" value="Chromosome"/>
</dbReference>
<dbReference type="EMBL" id="CP089984">
    <property type="protein sequence ID" value="WXB16738.1"/>
    <property type="molecule type" value="Genomic_DNA"/>
</dbReference>
<evidence type="ECO:0000313" key="1">
    <source>
        <dbReference type="EMBL" id="WXB16738.1"/>
    </source>
</evidence>
<name>A0ABZ2M3V0_9BACT</name>
<evidence type="ECO:0000313" key="2">
    <source>
        <dbReference type="Proteomes" id="UP001370348"/>
    </source>
</evidence>
<dbReference type="RefSeq" id="WP_394826368.1">
    <property type="nucleotide sequence ID" value="NZ_CP089984.1"/>
</dbReference>
<keyword evidence="2" id="KW-1185">Reference proteome</keyword>